<keyword evidence="6" id="KW-1185">Reference proteome</keyword>
<organism evidence="5 6">
    <name type="scientific">Sphingomonas jejuensis</name>
    <dbReference type="NCBI Taxonomy" id="904715"/>
    <lineage>
        <taxon>Bacteria</taxon>
        <taxon>Pseudomonadati</taxon>
        <taxon>Pseudomonadota</taxon>
        <taxon>Alphaproteobacteria</taxon>
        <taxon>Sphingomonadales</taxon>
        <taxon>Sphingomonadaceae</taxon>
        <taxon>Sphingomonas</taxon>
    </lineage>
</organism>
<comment type="caution">
    <text evidence="5">The sequence shown here is derived from an EMBL/GenBank/DDBJ whole genome shotgun (WGS) entry which is preliminary data.</text>
</comment>
<dbReference type="EMBL" id="JAATJE010000001">
    <property type="protein sequence ID" value="NJC33303.1"/>
    <property type="molecule type" value="Genomic_DNA"/>
</dbReference>
<keyword evidence="3" id="KW-1133">Transmembrane helix</keyword>
<feature type="transmembrane region" description="Helical" evidence="3">
    <location>
        <begin position="189"/>
        <end position="210"/>
    </location>
</feature>
<dbReference type="SMART" id="SM00028">
    <property type="entry name" value="TPR"/>
    <property type="match status" value="4"/>
</dbReference>
<dbReference type="PROSITE" id="PS50104">
    <property type="entry name" value="TIR"/>
    <property type="match status" value="1"/>
</dbReference>
<dbReference type="InterPro" id="IPR019734">
    <property type="entry name" value="TPR_rpt"/>
</dbReference>
<evidence type="ECO:0000259" key="4">
    <source>
        <dbReference type="PROSITE" id="PS50104"/>
    </source>
</evidence>
<sequence length="616" mass="66380">MREYAAFISYSHADAATVRWLHHRLETYRLPRALVGRETRFGPAARRLPPVFRDRDELPASGDLGSELRAALAAARTLVVLCSPRAAASRWVNEEVLSFKRLHGEDRVLALIVSGEPGDPEQECFPPALRFRIGADGALSDTPAEPIAADMRPGKDGRRLALLKLIAGIADVPLDALVRRDAARRQRRLLWITAGSLAIAVLTIGLAIYAEGQRRVAERQRQLADRSLAFLIGTFNIANPATENPRTITALTILQRASRSAATDLSDQPGVSARLLRATGEIYYNLGLPQEAARDYRAALSRLPARGEERAVTALKLASVAYNRGDLAAMRRAIAAAVAATDQGARYAPAINAALAEARGRADVLDGNYADAQRNLAEAARLLTELPGDQREALGRVWMNEADAWGRLGRYDEADQLFAAAAAAYQAKFGRDHVSTAKAIQNRAFVDFELGRVAIAQQRMEQVLGIFGRVLEPDHPFVAASLLLTGRIRTANGEPDRALGDLDRAAAIYRRLYGADAPAIGDVAFYAAEAEAAAGRTDAALGRIATAKAIYDEAYGPDDPDQVELLLLRARVLSGGGRAGEARAACRSALSLQQRIDATAAAVGGVRDQCARLGQR</sequence>
<dbReference type="InterPro" id="IPR000157">
    <property type="entry name" value="TIR_dom"/>
</dbReference>
<keyword evidence="3" id="KW-0472">Membrane</keyword>
<dbReference type="PANTHER" id="PTHR45641:SF19">
    <property type="entry name" value="NEPHROCYSTIN-3"/>
    <property type="match status" value="1"/>
</dbReference>
<evidence type="ECO:0000256" key="1">
    <source>
        <dbReference type="ARBA" id="ARBA00022737"/>
    </source>
</evidence>
<dbReference type="Gene3D" id="1.25.40.10">
    <property type="entry name" value="Tetratricopeptide repeat domain"/>
    <property type="match status" value="2"/>
</dbReference>
<dbReference type="SUPFAM" id="SSF52200">
    <property type="entry name" value="Toll/Interleukin receptor TIR domain"/>
    <property type="match status" value="1"/>
</dbReference>
<keyword evidence="3" id="KW-0812">Transmembrane</keyword>
<accession>A0ABX0XIY6</accession>
<protein>
    <recommendedName>
        <fullName evidence="4">TIR domain-containing protein</fullName>
    </recommendedName>
</protein>
<evidence type="ECO:0000313" key="5">
    <source>
        <dbReference type="EMBL" id="NJC33303.1"/>
    </source>
</evidence>
<dbReference type="RefSeq" id="WP_167953191.1">
    <property type="nucleotide sequence ID" value="NZ_JAATJE010000001.1"/>
</dbReference>
<dbReference type="SUPFAM" id="SSF48452">
    <property type="entry name" value="TPR-like"/>
    <property type="match status" value="2"/>
</dbReference>
<evidence type="ECO:0000256" key="2">
    <source>
        <dbReference type="ARBA" id="ARBA00022803"/>
    </source>
</evidence>
<dbReference type="Pfam" id="PF13424">
    <property type="entry name" value="TPR_12"/>
    <property type="match status" value="1"/>
</dbReference>
<name>A0ABX0XIY6_9SPHN</name>
<keyword evidence="1" id="KW-0677">Repeat</keyword>
<dbReference type="InterPro" id="IPR011990">
    <property type="entry name" value="TPR-like_helical_dom_sf"/>
</dbReference>
<keyword evidence="2" id="KW-0802">TPR repeat</keyword>
<dbReference type="Proteomes" id="UP000734218">
    <property type="component" value="Unassembled WGS sequence"/>
</dbReference>
<proteinExistence type="predicted"/>
<evidence type="ECO:0000256" key="3">
    <source>
        <dbReference type="SAM" id="Phobius"/>
    </source>
</evidence>
<reference evidence="5 6" key="1">
    <citation type="submission" date="2020-03" db="EMBL/GenBank/DDBJ databases">
        <title>Genomic Encyclopedia of Type Strains, Phase IV (KMG-IV): sequencing the most valuable type-strain genomes for metagenomic binning, comparative biology and taxonomic classification.</title>
        <authorList>
            <person name="Goeker M."/>
        </authorList>
    </citation>
    <scope>NUCLEOTIDE SEQUENCE [LARGE SCALE GENOMIC DNA]</scope>
    <source>
        <strain evidence="5 6">DSM 27651</strain>
    </source>
</reference>
<dbReference type="PANTHER" id="PTHR45641">
    <property type="entry name" value="TETRATRICOPEPTIDE REPEAT PROTEIN (AFU_ORTHOLOGUE AFUA_6G03870)"/>
    <property type="match status" value="1"/>
</dbReference>
<gene>
    <name evidence="5" type="ORF">GGR88_000777</name>
</gene>
<dbReference type="Pfam" id="PF13676">
    <property type="entry name" value="TIR_2"/>
    <property type="match status" value="1"/>
</dbReference>
<dbReference type="Gene3D" id="3.40.50.10140">
    <property type="entry name" value="Toll/interleukin-1 receptor homology (TIR) domain"/>
    <property type="match status" value="1"/>
</dbReference>
<feature type="domain" description="TIR" evidence="4">
    <location>
        <begin position="2"/>
        <end position="155"/>
    </location>
</feature>
<dbReference type="Pfam" id="PF13374">
    <property type="entry name" value="TPR_10"/>
    <property type="match status" value="1"/>
</dbReference>
<dbReference type="InterPro" id="IPR035897">
    <property type="entry name" value="Toll_tir_struct_dom_sf"/>
</dbReference>
<evidence type="ECO:0000313" key="6">
    <source>
        <dbReference type="Proteomes" id="UP000734218"/>
    </source>
</evidence>